<dbReference type="EMBL" id="MKKU01000280">
    <property type="protein sequence ID" value="RNF16871.1"/>
    <property type="molecule type" value="Genomic_DNA"/>
</dbReference>
<organism evidence="2 3">
    <name type="scientific">Trypanosoma conorhini</name>
    <dbReference type="NCBI Taxonomy" id="83891"/>
    <lineage>
        <taxon>Eukaryota</taxon>
        <taxon>Discoba</taxon>
        <taxon>Euglenozoa</taxon>
        <taxon>Kinetoplastea</taxon>
        <taxon>Metakinetoplastina</taxon>
        <taxon>Trypanosomatida</taxon>
        <taxon>Trypanosomatidae</taxon>
        <taxon>Trypanosoma</taxon>
    </lineage>
</organism>
<evidence type="ECO:0000313" key="3">
    <source>
        <dbReference type="Proteomes" id="UP000284403"/>
    </source>
</evidence>
<comment type="caution">
    <text evidence="2">The sequence shown here is derived from an EMBL/GenBank/DDBJ whole genome shotgun (WGS) entry which is preliminary data.</text>
</comment>
<accession>A0A422PGQ0</accession>
<sequence>MRIIPHQSEDASSCLVVVPVQLGHGRTLTACALKGGDDLDVYHEDGHPRQSGLPYRSTVCCDEHVRARVQSQEFRNAERLAQERFAIGHDIPFCVRRSLPFRNQLSRKDSMAYVQDRDAVNGYPGALPMPSIPTPGKESGISGGRSRSNLISLPPLNKVYSEHKSVTPVRASINRKRSFDRLPAILRVEENA</sequence>
<gene>
    <name evidence="2" type="ORF">Tco025E_04996</name>
</gene>
<name>A0A422PGQ0_9TRYP</name>
<protein>
    <submittedName>
        <fullName evidence="2">Uncharacterized protein</fullName>
    </submittedName>
</protein>
<proteinExistence type="predicted"/>
<feature type="region of interest" description="Disordered" evidence="1">
    <location>
        <begin position="124"/>
        <end position="148"/>
    </location>
</feature>
<evidence type="ECO:0000313" key="2">
    <source>
        <dbReference type="EMBL" id="RNF16871.1"/>
    </source>
</evidence>
<dbReference type="Proteomes" id="UP000284403">
    <property type="component" value="Unassembled WGS sequence"/>
</dbReference>
<dbReference type="GeneID" id="40318607"/>
<keyword evidence="3" id="KW-1185">Reference proteome</keyword>
<evidence type="ECO:0000256" key="1">
    <source>
        <dbReference type="SAM" id="MobiDB-lite"/>
    </source>
</evidence>
<reference evidence="2 3" key="1">
    <citation type="journal article" date="2018" name="BMC Genomics">
        <title>Genomic comparison of Trypanosoma conorhini and Trypanosoma rangeli to Trypanosoma cruzi strains of high and low virulence.</title>
        <authorList>
            <person name="Bradwell K.R."/>
            <person name="Koparde V.N."/>
            <person name="Matveyev A.V."/>
            <person name="Serrano M.G."/>
            <person name="Alves J.M."/>
            <person name="Parikh H."/>
            <person name="Huang B."/>
            <person name="Lee V."/>
            <person name="Espinosa-Alvarez O."/>
            <person name="Ortiz P.A."/>
            <person name="Costa-Martins A.G."/>
            <person name="Teixeira M.M."/>
            <person name="Buck G.A."/>
        </authorList>
    </citation>
    <scope>NUCLEOTIDE SEQUENCE [LARGE SCALE GENOMIC DNA]</scope>
    <source>
        <strain evidence="2 3">025E</strain>
    </source>
</reference>
<dbReference type="RefSeq" id="XP_029227949.1">
    <property type="nucleotide sequence ID" value="XM_029371900.1"/>
</dbReference>
<dbReference type="OrthoDB" id="251869at2759"/>
<dbReference type="AlphaFoldDB" id="A0A422PGQ0"/>